<evidence type="ECO:0000313" key="1">
    <source>
        <dbReference type="EMBL" id="SFK15999.1"/>
    </source>
</evidence>
<sequence>MSGTLYAQVLEGNILDDENLLGQKSEPQNIAPLTTRFKLNGETLDYASKGSFTFGFTDGDASNTNALLTGTFALSTEISEGVSDGLFQRQQSGWYLQHQRITRKSEVTVVQRQAVDMIGFKLQFSATGDCQFPGTTTDQTCTYTPGLATVPGSYDADYYLPTELAQTGMVGDVISDETAEALYEDGWQRGVDGGDEIVGVDVDIINSGTVANTDRAYLNGIERQENVTMRSVFSLSKVDQELYSNDSQASIARTTRGIVLLDEDEWSREAALLQLAAWVLPKANAKLEAGSGAPNLQISNNLFYAANNQWTPENSFTVFQAGRGYVDHPKTPPRNITETPASYYNGFWMGFSPVRSIETTTTSWLEATGDRVTTSGPYFSEGGIDDGFELPNSSITIIDEILGEISQIELSNINNLYVQSGLELTTQNALAYAATTETSRYSLVPHIAFSGNRTDGVSVLRYYTGAIFGDDTNAYIGGDYSRSTQNGLSFMARGEAYSNPDRDRYSFLQGRITKTTQFQTGNSLSYGAGFLKAFDRPSTVIDKYDALSQDSVFDIFGKYGANNGMTYQARYRISDDEDDKSYSTTFAIGYQASDRFSFDAQFTPFSTEDSYIVARAGLSWRVADAPNAGTLKLQVADVKYDYGTDSVGQDLTTRERTFLGAYQVKF</sequence>
<dbReference type="Proteomes" id="UP000183299">
    <property type="component" value="Unassembled WGS sequence"/>
</dbReference>
<dbReference type="GeneID" id="98667059"/>
<protein>
    <submittedName>
        <fullName evidence="1">Uncharacterized protein</fullName>
    </submittedName>
</protein>
<organism evidence="1 2">
    <name type="scientific">Celeribacter halophilus</name>
    <dbReference type="NCBI Taxonomy" id="576117"/>
    <lineage>
        <taxon>Bacteria</taxon>
        <taxon>Pseudomonadati</taxon>
        <taxon>Pseudomonadota</taxon>
        <taxon>Alphaproteobacteria</taxon>
        <taxon>Rhodobacterales</taxon>
        <taxon>Roseobacteraceae</taxon>
        <taxon>Celeribacter</taxon>
    </lineage>
</organism>
<evidence type="ECO:0000313" key="2">
    <source>
        <dbReference type="Proteomes" id="UP000183299"/>
    </source>
</evidence>
<dbReference type="STRING" id="576117.SAMN04488138_1443"/>
<name>A0A1I3X9P0_9RHOB</name>
<gene>
    <name evidence="1" type="ORF">SAMN04488138_1443</name>
</gene>
<dbReference type="OrthoDB" id="436996at2"/>
<dbReference type="EMBL" id="FORY01000044">
    <property type="protein sequence ID" value="SFK15999.1"/>
    <property type="molecule type" value="Genomic_DNA"/>
</dbReference>
<proteinExistence type="predicted"/>
<reference evidence="1 2" key="1">
    <citation type="submission" date="2016-10" db="EMBL/GenBank/DDBJ databases">
        <authorList>
            <person name="de Groot N.N."/>
        </authorList>
    </citation>
    <scope>NUCLEOTIDE SEQUENCE [LARGE SCALE GENOMIC DNA]</scope>
    <source>
        <strain evidence="1 2">CGMCC 1.8891</strain>
    </source>
</reference>
<dbReference type="AlphaFoldDB" id="A0A1I3X9P0"/>
<accession>A0A1I3X9P0</accession>
<dbReference type="RefSeq" id="WP_139222550.1">
    <property type="nucleotide sequence ID" value="NZ_FORY01000044.1"/>
</dbReference>
<keyword evidence="2" id="KW-1185">Reference proteome</keyword>